<comment type="similarity">
    <text evidence="1">Belongs to the ParB family.</text>
</comment>
<protein>
    <submittedName>
        <fullName evidence="5">ParB/RepB/Spo0J family partition protein</fullName>
    </submittedName>
</protein>
<dbReference type="EMBL" id="WSEK01000005">
    <property type="protein sequence ID" value="MVQ51311.1"/>
    <property type="molecule type" value="Genomic_DNA"/>
</dbReference>
<dbReference type="Pfam" id="PF17762">
    <property type="entry name" value="HTH_ParB"/>
    <property type="match status" value="1"/>
</dbReference>
<feature type="domain" description="ParB-like N-terminal" evidence="4">
    <location>
        <begin position="65"/>
        <end position="157"/>
    </location>
</feature>
<evidence type="ECO:0000256" key="2">
    <source>
        <dbReference type="ARBA" id="ARBA00022829"/>
    </source>
</evidence>
<feature type="region of interest" description="Disordered" evidence="3">
    <location>
        <begin position="1"/>
        <end position="25"/>
    </location>
</feature>
<dbReference type="SUPFAM" id="SSF109709">
    <property type="entry name" value="KorB DNA-binding domain-like"/>
    <property type="match status" value="1"/>
</dbReference>
<evidence type="ECO:0000259" key="4">
    <source>
        <dbReference type="SMART" id="SM00470"/>
    </source>
</evidence>
<dbReference type="GO" id="GO:0045881">
    <property type="term" value="P:positive regulation of sporulation resulting in formation of a cellular spore"/>
    <property type="evidence" value="ECO:0007669"/>
    <property type="project" value="TreeGrafter"/>
</dbReference>
<dbReference type="AlphaFoldDB" id="A0A6L6XV94"/>
<dbReference type="Gene3D" id="3.90.1530.10">
    <property type="entry name" value="Conserved hypothetical protein from pyrococcus furiosus pfu- 392566-001, ParB domain"/>
    <property type="match status" value="1"/>
</dbReference>
<accession>A0A6L6XV94</accession>
<feature type="region of interest" description="Disordered" evidence="3">
    <location>
        <begin position="33"/>
        <end position="52"/>
    </location>
</feature>
<organism evidence="5 6">
    <name type="scientific">Nocardioides agri</name>
    <dbReference type="NCBI Taxonomy" id="2682843"/>
    <lineage>
        <taxon>Bacteria</taxon>
        <taxon>Bacillati</taxon>
        <taxon>Actinomycetota</taxon>
        <taxon>Actinomycetes</taxon>
        <taxon>Propionibacteriales</taxon>
        <taxon>Nocardioidaceae</taxon>
        <taxon>Nocardioides</taxon>
    </lineage>
</organism>
<dbReference type="GO" id="GO:0003677">
    <property type="term" value="F:DNA binding"/>
    <property type="evidence" value="ECO:0007669"/>
    <property type="project" value="InterPro"/>
</dbReference>
<dbReference type="NCBIfam" id="TIGR00180">
    <property type="entry name" value="parB_part"/>
    <property type="match status" value="1"/>
</dbReference>
<dbReference type="SMART" id="SM00470">
    <property type="entry name" value="ParB"/>
    <property type="match status" value="1"/>
</dbReference>
<gene>
    <name evidence="5" type="ORF">GON03_19190</name>
</gene>
<keyword evidence="6" id="KW-1185">Reference proteome</keyword>
<dbReference type="InterPro" id="IPR003115">
    <property type="entry name" value="ParB_N"/>
</dbReference>
<dbReference type="InterPro" id="IPR050336">
    <property type="entry name" value="Chromosome_partition/occlusion"/>
</dbReference>
<dbReference type="SUPFAM" id="SSF110849">
    <property type="entry name" value="ParB/Sulfiredoxin"/>
    <property type="match status" value="1"/>
</dbReference>
<dbReference type="InterPro" id="IPR041468">
    <property type="entry name" value="HTH_ParB/Spo0J"/>
</dbReference>
<keyword evidence="2" id="KW-0159">Chromosome partition</keyword>
<proteinExistence type="inferred from homology"/>
<dbReference type="Pfam" id="PF02195">
    <property type="entry name" value="ParB_N"/>
    <property type="match status" value="1"/>
</dbReference>
<evidence type="ECO:0000256" key="3">
    <source>
        <dbReference type="SAM" id="MobiDB-lite"/>
    </source>
</evidence>
<dbReference type="Proteomes" id="UP000473525">
    <property type="component" value="Unassembled WGS sequence"/>
</dbReference>
<dbReference type="PANTHER" id="PTHR33375">
    <property type="entry name" value="CHROMOSOME-PARTITIONING PROTEIN PARB-RELATED"/>
    <property type="match status" value="1"/>
</dbReference>
<reference evidence="5 6" key="1">
    <citation type="submission" date="2019-12" db="EMBL/GenBank/DDBJ databases">
        <authorList>
            <person name="Huq M.A."/>
        </authorList>
    </citation>
    <scope>NUCLEOTIDE SEQUENCE [LARGE SCALE GENOMIC DNA]</scope>
    <source>
        <strain evidence="5 6">MAH-18</strain>
    </source>
</reference>
<feature type="compositionally biased region" description="Basic residues" evidence="3">
    <location>
        <begin position="33"/>
        <end position="44"/>
    </location>
</feature>
<dbReference type="GO" id="GO:0005694">
    <property type="term" value="C:chromosome"/>
    <property type="evidence" value="ECO:0007669"/>
    <property type="project" value="TreeGrafter"/>
</dbReference>
<dbReference type="InterPro" id="IPR004437">
    <property type="entry name" value="ParB/RepB/Spo0J"/>
</dbReference>
<comment type="caution">
    <text evidence="5">The sequence shown here is derived from an EMBL/GenBank/DDBJ whole genome shotgun (WGS) entry which is preliminary data.</text>
</comment>
<dbReference type="PANTHER" id="PTHR33375:SF1">
    <property type="entry name" value="CHROMOSOME-PARTITIONING PROTEIN PARB-RELATED"/>
    <property type="match status" value="1"/>
</dbReference>
<evidence type="ECO:0000256" key="1">
    <source>
        <dbReference type="ARBA" id="ARBA00006295"/>
    </source>
</evidence>
<dbReference type="InterPro" id="IPR036086">
    <property type="entry name" value="ParB/Sulfiredoxin_sf"/>
</dbReference>
<sequence>MPSTPPSRQEHADDHLRGPGSPLLAHRCRLGRCTRSRRRHRPRRARPDPRQLRGGVMARHKQTVTVVPIGRLTAHPDNIRADVGDLTELALSIREHGILQPLTATELDGDTERLLLLAGHRRLSAAVLANFTQVPVIIRHGVDDATEQLVIMLVENCQRRDLGPMEKAEAYGALRNRGLSVAEISRRTGVHQTTISTLLNLLELDEASRDSVRDGRLNAGDAIAAVRETRQHERTTTGRPERGRPRVVEPPHFGSDHPLFADASAVCGHTTRPKVQNSGACGACWEAVIRAEATGGAMPEPAYDEVVVQRILDGQHNVAATPPDRVEVVHRWTASGRSLKALEEQTGWNVHRYVRRPTAEGAA</sequence>
<evidence type="ECO:0000313" key="5">
    <source>
        <dbReference type="EMBL" id="MVQ51311.1"/>
    </source>
</evidence>
<name>A0A6L6XV94_9ACTN</name>
<dbReference type="GO" id="GO:0007059">
    <property type="term" value="P:chromosome segregation"/>
    <property type="evidence" value="ECO:0007669"/>
    <property type="project" value="UniProtKB-KW"/>
</dbReference>
<evidence type="ECO:0000313" key="6">
    <source>
        <dbReference type="Proteomes" id="UP000473525"/>
    </source>
</evidence>
<feature type="compositionally biased region" description="Basic and acidic residues" evidence="3">
    <location>
        <begin position="8"/>
        <end position="17"/>
    </location>
</feature>
<dbReference type="Gene3D" id="1.10.10.2830">
    <property type="match status" value="1"/>
</dbReference>